<reference evidence="5" key="1">
    <citation type="submission" date="2025-08" db="UniProtKB">
        <authorList>
            <consortium name="RefSeq"/>
        </authorList>
    </citation>
    <scope>IDENTIFICATION</scope>
    <source>
        <tissue evidence="5">Muscle</tissue>
    </source>
</reference>
<keyword evidence="3" id="KW-0677">Repeat</keyword>
<evidence type="ECO:0000313" key="4">
    <source>
        <dbReference type="Proteomes" id="UP000694941"/>
    </source>
</evidence>
<dbReference type="SUPFAM" id="SSF52058">
    <property type="entry name" value="L domain-like"/>
    <property type="match status" value="1"/>
</dbReference>
<dbReference type="InterPro" id="IPR032675">
    <property type="entry name" value="LRR_dom_sf"/>
</dbReference>
<dbReference type="RefSeq" id="XP_013791040.1">
    <property type="nucleotide sequence ID" value="XM_013935586.2"/>
</dbReference>
<organism evidence="4 5">
    <name type="scientific">Limulus polyphemus</name>
    <name type="common">Atlantic horseshoe crab</name>
    <dbReference type="NCBI Taxonomy" id="6850"/>
    <lineage>
        <taxon>Eukaryota</taxon>
        <taxon>Metazoa</taxon>
        <taxon>Ecdysozoa</taxon>
        <taxon>Arthropoda</taxon>
        <taxon>Chelicerata</taxon>
        <taxon>Merostomata</taxon>
        <taxon>Xiphosura</taxon>
        <taxon>Limulidae</taxon>
        <taxon>Limulus</taxon>
    </lineage>
</organism>
<dbReference type="PROSITE" id="PS51450">
    <property type="entry name" value="LRR"/>
    <property type="match status" value="1"/>
</dbReference>
<dbReference type="SMART" id="SM00369">
    <property type="entry name" value="LRR_TYP"/>
    <property type="match status" value="8"/>
</dbReference>
<gene>
    <name evidence="5" type="primary">LOC106474890</name>
</gene>
<dbReference type="InterPro" id="IPR050541">
    <property type="entry name" value="LRR_TM_domain-containing"/>
</dbReference>
<keyword evidence="4" id="KW-1185">Reference proteome</keyword>
<dbReference type="Pfam" id="PF13855">
    <property type="entry name" value="LRR_8"/>
    <property type="match status" value="2"/>
</dbReference>
<evidence type="ECO:0000256" key="1">
    <source>
        <dbReference type="ARBA" id="ARBA00022614"/>
    </source>
</evidence>
<dbReference type="Pfam" id="PF00560">
    <property type="entry name" value="LRR_1"/>
    <property type="match status" value="1"/>
</dbReference>
<dbReference type="SMART" id="SM00365">
    <property type="entry name" value="LRR_SD22"/>
    <property type="match status" value="3"/>
</dbReference>
<sequence length="512" mass="58651">MKGVCTIFIFMVLTYPVYIRANSMHMHQRRGVSCPKGCQCQPAYLSHTLMARWFDREQNLRATLCVLQQETHIQKLFDEIPLATEMLTILQAPDAPNSTITESMLSRLPKLQGIDFQGSGQNPYKLNLGPCAFRQLHSLQYISLQKVNFMGNKVFDGLKTVEVLQISECDIEVLSWRLLAELSSLQEIALVRNGISFLEDFAFYGTPDLKRLSLSHNNIMTLQAEALVGLLKLEVLDLSNNNLDRISGVSFPPLPHLQWLELKHNPIEVIFPNCFQFLNGTYRLSLGHAEKSIHLIKFSFRGLENLIYLHIPNVNNDILLEHMFYGLNSLTHLTLEGRITAIGDRAFVGAHRRLERLSLHKCKLIRIARDAFHGLHLLISLDLSSNKLRGISRHSFENLERLRELILNDNMLHILPNEVFLLPQLRSLRLDSNSWNCTCGMASWSEDVTTRVRRVLSNPCPLGNQKANCMGFESAYVVDPRVTPRCDYPPQIRGRTVYEAIRHHLDCYKRNE</sequence>
<dbReference type="Gene3D" id="3.80.10.10">
    <property type="entry name" value="Ribonuclease Inhibitor"/>
    <property type="match status" value="2"/>
</dbReference>
<dbReference type="PANTHER" id="PTHR24369">
    <property type="entry name" value="ANTIGEN BSP, PUTATIVE-RELATED"/>
    <property type="match status" value="1"/>
</dbReference>
<name>A0ABM1BYE5_LIMPO</name>
<dbReference type="InterPro" id="IPR001611">
    <property type="entry name" value="Leu-rich_rpt"/>
</dbReference>
<accession>A0ABM1BYE5</accession>
<dbReference type="Proteomes" id="UP000694941">
    <property type="component" value="Unplaced"/>
</dbReference>
<dbReference type="GeneID" id="106474890"/>
<evidence type="ECO:0000256" key="2">
    <source>
        <dbReference type="ARBA" id="ARBA00022729"/>
    </source>
</evidence>
<evidence type="ECO:0000256" key="3">
    <source>
        <dbReference type="ARBA" id="ARBA00022737"/>
    </source>
</evidence>
<proteinExistence type="predicted"/>
<protein>
    <submittedName>
        <fullName evidence="5">Insulin-like growth factor-binding protein complex acid labile subunit</fullName>
    </submittedName>
</protein>
<keyword evidence="2" id="KW-0732">Signal</keyword>
<keyword evidence="1" id="KW-0433">Leucine-rich repeat</keyword>
<dbReference type="PANTHER" id="PTHR24369:SF210">
    <property type="entry name" value="CHAOPTIN-RELATED"/>
    <property type="match status" value="1"/>
</dbReference>
<evidence type="ECO:0000313" key="5">
    <source>
        <dbReference type="RefSeq" id="XP_013791040.1"/>
    </source>
</evidence>
<dbReference type="InterPro" id="IPR003591">
    <property type="entry name" value="Leu-rich_rpt_typical-subtyp"/>
</dbReference>